<feature type="transmembrane region" description="Helical" evidence="1">
    <location>
        <begin position="102"/>
        <end position="122"/>
    </location>
</feature>
<evidence type="ECO:0000313" key="3">
    <source>
        <dbReference type="EMBL" id="MBU5337205.1"/>
    </source>
</evidence>
<dbReference type="InterPro" id="IPR006976">
    <property type="entry name" value="VanZ-like"/>
</dbReference>
<reference evidence="3 4" key="1">
    <citation type="submission" date="2021-06" db="EMBL/GenBank/DDBJ databases">
        <authorList>
            <person name="Sun Q."/>
            <person name="Li D."/>
        </authorList>
    </citation>
    <scope>NUCLEOTIDE SEQUENCE [LARGE SCALE GENOMIC DNA]</scope>
    <source>
        <strain evidence="3 4">N19</strain>
    </source>
</reference>
<dbReference type="Pfam" id="PF04892">
    <property type="entry name" value="VanZ"/>
    <property type="match status" value="1"/>
</dbReference>
<dbReference type="PIRSF" id="PIRSF019083">
    <property type="entry name" value="UCP019083_VanZ"/>
    <property type="match status" value="1"/>
</dbReference>
<keyword evidence="4" id="KW-1185">Reference proteome</keyword>
<gene>
    <name evidence="3" type="ORF">KQI20_12200</name>
</gene>
<dbReference type="NCBIfam" id="NF037970">
    <property type="entry name" value="vanZ_1"/>
    <property type="match status" value="1"/>
</dbReference>
<evidence type="ECO:0000259" key="2">
    <source>
        <dbReference type="Pfam" id="PF04892"/>
    </source>
</evidence>
<dbReference type="RefSeq" id="WP_216571626.1">
    <property type="nucleotide sequence ID" value="NZ_JAHLOQ010000042.1"/>
</dbReference>
<dbReference type="EMBL" id="JAHLOQ010000042">
    <property type="protein sequence ID" value="MBU5337205.1"/>
    <property type="molecule type" value="Genomic_DNA"/>
</dbReference>
<keyword evidence="1" id="KW-0812">Transmembrane</keyword>
<sequence length="165" mass="18581">MKKRAKMIILTIIIILWMAFIFSMSAKNSTQSANISGGFIYNILNTFFAKFRGIDKTTQDSIVEGLQFIVRKGAHFSAYAILGGLCFIDLTVLDKFKSKNNFIIAFIIVALYATSDEIHQYFVPGRSCELRDVMIDSCGALTGIIIVIVFSKLIKKLKQRHISQK</sequence>
<dbReference type="Proteomes" id="UP001196301">
    <property type="component" value="Unassembled WGS sequence"/>
</dbReference>
<feature type="domain" description="VanZ-like" evidence="2">
    <location>
        <begin position="12"/>
        <end position="150"/>
    </location>
</feature>
<name>A0ABS6DZN1_9FIRM</name>
<keyword evidence="1" id="KW-1133">Transmembrane helix</keyword>
<organism evidence="3 4">
    <name type="scientific">Intestinibacter bartlettii</name>
    <dbReference type="NCBI Taxonomy" id="261299"/>
    <lineage>
        <taxon>Bacteria</taxon>
        <taxon>Bacillati</taxon>
        <taxon>Bacillota</taxon>
        <taxon>Clostridia</taxon>
        <taxon>Peptostreptococcales</taxon>
        <taxon>Peptostreptococcaceae</taxon>
        <taxon>Intestinibacter</taxon>
    </lineage>
</organism>
<evidence type="ECO:0000256" key="1">
    <source>
        <dbReference type="SAM" id="Phobius"/>
    </source>
</evidence>
<evidence type="ECO:0000313" key="4">
    <source>
        <dbReference type="Proteomes" id="UP001196301"/>
    </source>
</evidence>
<accession>A0ABS6DZN1</accession>
<dbReference type="InterPro" id="IPR016747">
    <property type="entry name" value="Phosphotransbutyrylase"/>
</dbReference>
<feature type="transmembrane region" description="Helical" evidence="1">
    <location>
        <begin position="76"/>
        <end position="93"/>
    </location>
</feature>
<comment type="caution">
    <text evidence="3">The sequence shown here is derived from an EMBL/GenBank/DDBJ whole genome shotgun (WGS) entry which is preliminary data.</text>
</comment>
<keyword evidence="1" id="KW-0472">Membrane</keyword>
<feature type="transmembrane region" description="Helical" evidence="1">
    <location>
        <begin position="134"/>
        <end position="154"/>
    </location>
</feature>
<feature type="transmembrane region" description="Helical" evidence="1">
    <location>
        <begin position="7"/>
        <end position="26"/>
    </location>
</feature>
<proteinExistence type="predicted"/>
<protein>
    <submittedName>
        <fullName evidence="3">VanZ family protein</fullName>
    </submittedName>
</protein>